<protein>
    <recommendedName>
        <fullName evidence="3">Secreted protein</fullName>
    </recommendedName>
</protein>
<accession>A0AAU8NAL7</accession>
<organism evidence="2">
    <name type="scientific">Paenibacillus sp. AN1007</name>
    <dbReference type="NCBI Taxonomy" id="3151385"/>
    <lineage>
        <taxon>Bacteria</taxon>
        <taxon>Bacillati</taxon>
        <taxon>Bacillota</taxon>
        <taxon>Bacilli</taxon>
        <taxon>Bacillales</taxon>
        <taxon>Paenibacillaceae</taxon>
        <taxon>Paenibacillus</taxon>
    </lineage>
</organism>
<feature type="compositionally biased region" description="Basic and acidic residues" evidence="1">
    <location>
        <begin position="226"/>
        <end position="245"/>
    </location>
</feature>
<feature type="region of interest" description="Disordered" evidence="1">
    <location>
        <begin position="226"/>
        <end position="285"/>
    </location>
</feature>
<dbReference type="RefSeq" id="WP_366291104.1">
    <property type="nucleotide sequence ID" value="NZ_CP159992.1"/>
</dbReference>
<evidence type="ECO:0008006" key="3">
    <source>
        <dbReference type="Google" id="ProtNLM"/>
    </source>
</evidence>
<feature type="compositionally biased region" description="Polar residues" evidence="1">
    <location>
        <begin position="264"/>
        <end position="285"/>
    </location>
</feature>
<dbReference type="AlphaFoldDB" id="A0AAU8NAL7"/>
<reference evidence="2" key="1">
    <citation type="submission" date="2024-05" db="EMBL/GenBank/DDBJ databases">
        <title>Draft genome assemblies of 36 bacteria isolated from hibernating arctic ground squirrels.</title>
        <authorList>
            <person name="McKee H."/>
            <person name="Mullen L."/>
            <person name="Drown D.M."/>
            <person name="Duddleston K.N."/>
        </authorList>
    </citation>
    <scope>NUCLEOTIDE SEQUENCE</scope>
    <source>
        <strain evidence="2">AN1007</strain>
    </source>
</reference>
<gene>
    <name evidence="2" type="ORF">ABXS70_22945</name>
</gene>
<proteinExistence type="predicted"/>
<evidence type="ECO:0000313" key="2">
    <source>
        <dbReference type="EMBL" id="XCP94014.1"/>
    </source>
</evidence>
<name>A0AAU8NAL7_9BACL</name>
<evidence type="ECO:0000256" key="1">
    <source>
        <dbReference type="SAM" id="MobiDB-lite"/>
    </source>
</evidence>
<dbReference type="EMBL" id="CP159992">
    <property type="protein sequence ID" value="XCP94014.1"/>
    <property type="molecule type" value="Genomic_DNA"/>
</dbReference>
<sequence>MNLKVKLPRTITRLASIPLAILAGTLVMGIGSSHVYADDVQNQAGSSKPSSGLSLYLFSRDADGGLDLTPSISVSTPLLDVEVPSIQANASTGKLSVSELEVDTPLGSAGTSKIGIDAKQGTVDLPSVQADTPVIRADVSSSQVNLNEGTASLPGITAEVPEVIKAETSAVQTDLRQGKVELPSVTVDIPEVTSVDVSISGVNLSEGKVQLPKVKAEVPVADAKLELDPDPGKAEVQHPVVEQRKPANISDQPDVVQTPRIEKQFSSTATDSPSSQGKVSGQNTAQDEIQVTSQVIDLEINPDSINEPTVSQAVPVEQDRLNQRAEETNANVSLLDNEWLQMDTIFGRSTAEDQNQGNLKIDQVIPEKQDEASAPWQPRTERPANWSVMAIAPSATSTSTGTSSGSSGVAGGGASIPAVALPLALTSPVMPGYGFAFDMERLDGFSQWSQAPPGQPPKYTSFS</sequence>